<feature type="region of interest" description="Disordered" evidence="1">
    <location>
        <begin position="1"/>
        <end position="25"/>
    </location>
</feature>
<gene>
    <name evidence="2" type="ORF">DARMORV10_C09P04440.1</name>
</gene>
<feature type="compositionally biased region" description="Basic and acidic residues" evidence="1">
    <location>
        <begin position="66"/>
        <end position="81"/>
    </location>
</feature>
<dbReference type="AlphaFoldDB" id="A0A816INM6"/>
<evidence type="ECO:0000313" key="2">
    <source>
        <dbReference type="EMBL" id="CAF1715746.1"/>
    </source>
</evidence>
<dbReference type="Proteomes" id="UP001295469">
    <property type="component" value="Chromosome C09"/>
</dbReference>
<proteinExistence type="predicted"/>
<feature type="compositionally biased region" description="Polar residues" evidence="1">
    <location>
        <begin position="39"/>
        <end position="48"/>
    </location>
</feature>
<dbReference type="EMBL" id="HG994373">
    <property type="protein sequence ID" value="CAF1715746.1"/>
    <property type="molecule type" value="Genomic_DNA"/>
</dbReference>
<accession>A0A816INM6</accession>
<protein>
    <submittedName>
        <fullName evidence="2">(rape) hypothetical protein</fullName>
    </submittedName>
</protein>
<name>A0A816INM6_BRANA</name>
<feature type="region of interest" description="Disordered" evidence="1">
    <location>
        <begin position="39"/>
        <end position="81"/>
    </location>
</feature>
<reference evidence="2" key="1">
    <citation type="submission" date="2021-01" db="EMBL/GenBank/DDBJ databases">
        <authorList>
            <consortium name="Genoscope - CEA"/>
            <person name="William W."/>
        </authorList>
    </citation>
    <scope>NUCLEOTIDE SEQUENCE</scope>
</reference>
<sequence length="107" mass="11481">MPTTNPEILSSCDDGGPATPNPVQAEVSWSSVGGLKSGHATQRLSADNKSVKRSISEHCEGDEDLEKSVDTSKTGESECERGSSIMTWREHGGTVLKNPEYSTTKEQ</sequence>
<evidence type="ECO:0000256" key="1">
    <source>
        <dbReference type="SAM" id="MobiDB-lite"/>
    </source>
</evidence>
<organism evidence="2">
    <name type="scientific">Brassica napus</name>
    <name type="common">Rape</name>
    <dbReference type="NCBI Taxonomy" id="3708"/>
    <lineage>
        <taxon>Eukaryota</taxon>
        <taxon>Viridiplantae</taxon>
        <taxon>Streptophyta</taxon>
        <taxon>Embryophyta</taxon>
        <taxon>Tracheophyta</taxon>
        <taxon>Spermatophyta</taxon>
        <taxon>Magnoliopsida</taxon>
        <taxon>eudicotyledons</taxon>
        <taxon>Gunneridae</taxon>
        <taxon>Pentapetalae</taxon>
        <taxon>rosids</taxon>
        <taxon>malvids</taxon>
        <taxon>Brassicales</taxon>
        <taxon>Brassicaceae</taxon>
        <taxon>Brassiceae</taxon>
        <taxon>Brassica</taxon>
    </lineage>
</organism>